<dbReference type="InterPro" id="IPR000398">
    <property type="entry name" value="Thymidylate_synthase"/>
</dbReference>
<dbReference type="InterPro" id="IPR036926">
    <property type="entry name" value="Thymidate_synth/dCMP_Mease_sf"/>
</dbReference>
<dbReference type="HOGENOM" id="CLU_021669_0_0_5"/>
<evidence type="ECO:0000256" key="5">
    <source>
        <dbReference type="HAMAP-Rule" id="MF_00008"/>
    </source>
</evidence>
<feature type="active site" evidence="6">
    <location>
        <position position="177"/>
    </location>
</feature>
<dbReference type="EMBL" id="CP002865">
    <property type="protein sequence ID" value="AEI38256.1"/>
    <property type="molecule type" value="Genomic_DNA"/>
</dbReference>
<dbReference type="UniPathway" id="UPA00575"/>
<feature type="domain" description="Thymidylate synthase/dCMP hydroxymethylase" evidence="7">
    <location>
        <begin position="4"/>
        <end position="296"/>
    </location>
</feature>
<keyword evidence="3 5" id="KW-0808">Transferase</keyword>
<sequence>MSEHQYLNLVSDILNKGDRRCDRTGIGTLSLFGAMMRFDLSQGQIPILTTKKLAYRLAIREMLWFLSGETNIRPLVLQGVSIWTDWPLARYKNETGENLSKKDFEQRIIEDETFARQWGDLGPVYGKQWRRWQGSDGKEYDQIATIIESLKYNPTSRRMLFHGWNVADLKDMALPPCHMVYQYHVTSDGRLNSLLYQRSADVFLGLPFNLVGASILQAMLAEQAGLALGDLVWTGGDVHIYLNHRDQLKEQLTRTPRSFPSLRFLRHPDSISEYQLEDFIVEGYNPHPPIKGTVAV</sequence>
<keyword evidence="4 5" id="KW-0545">Nucleotide biosynthesis</keyword>
<evidence type="ECO:0000313" key="8">
    <source>
        <dbReference type="EMBL" id="AEI38256.1"/>
    </source>
</evidence>
<keyword evidence="5" id="KW-0963">Cytoplasm</keyword>
<accession>F8EV38</accession>
<dbReference type="PRINTS" id="PR00108">
    <property type="entry name" value="THYMDSNTHASE"/>
</dbReference>
<evidence type="ECO:0000256" key="2">
    <source>
        <dbReference type="ARBA" id="ARBA00022603"/>
    </source>
</evidence>
<dbReference type="PANTHER" id="PTHR11548:SF1">
    <property type="entry name" value="THYMIDYLATE SYNTHASE 1"/>
    <property type="match status" value="1"/>
</dbReference>
<dbReference type="PATRIC" id="fig|579138.3.peg.1447"/>
<dbReference type="eggNOG" id="COG0207">
    <property type="taxonomic scope" value="Bacteria"/>
</dbReference>
<dbReference type="NCBIfam" id="TIGR03284">
    <property type="entry name" value="thym_sym"/>
    <property type="match status" value="1"/>
</dbReference>
<feature type="binding site" evidence="5">
    <location>
        <position position="295"/>
    </location>
    <ligand>
        <name>(6R)-5,10-methylene-5,6,7,8-tetrahydrofolate</name>
        <dbReference type="ChEBI" id="CHEBI:15636"/>
    </ligand>
</feature>
<feature type="binding site" description="in other chain" evidence="5">
    <location>
        <position position="209"/>
    </location>
    <ligand>
        <name>dUMP</name>
        <dbReference type="ChEBI" id="CHEBI:246422"/>
        <note>ligand shared between dimeric partners</note>
    </ligand>
</feature>
<dbReference type="STRING" id="579138.Zymop_1366"/>
<evidence type="ECO:0000313" key="9">
    <source>
        <dbReference type="Proteomes" id="UP000000491"/>
    </source>
</evidence>
<reference evidence="8 9" key="1">
    <citation type="journal article" date="2011" name="J. Bacteriol.">
        <title>Genome sequence of the ethanol-producing Zymomonas mobilis subsp. pomaceae lectotype strain ATCC 29192.</title>
        <authorList>
            <person name="Kouvelis V.N."/>
            <person name="Davenport K.W."/>
            <person name="Brettin T.S."/>
            <person name="Bruce D."/>
            <person name="Detter C."/>
            <person name="Han C.S."/>
            <person name="Nolan M."/>
            <person name="Tapia R."/>
            <person name="Damoulaki A."/>
            <person name="Kyrpides N.C."/>
            <person name="Typas M.A."/>
            <person name="Pappas K.M."/>
        </authorList>
    </citation>
    <scope>NUCLEOTIDE SEQUENCE [LARGE SCALE GENOMIC DNA]</scope>
    <source>
        <strain evidence="9">ATCC 29192 / DSM 22645 / JCM 10191 / CCUG 17912 / NBRC 13757 / NCIMB 11200 / NRRL B-4491 / Barker I</strain>
    </source>
</reference>
<dbReference type="GO" id="GO:0005829">
    <property type="term" value="C:cytosol"/>
    <property type="evidence" value="ECO:0007669"/>
    <property type="project" value="TreeGrafter"/>
</dbReference>
<comment type="function">
    <text evidence="5">Catalyzes the reductive methylation of 2'-deoxyuridine-5'-monophosphate (dUMP) to 2'-deoxythymidine-5'-monophosphate (dTMP) while utilizing 5,10-methylenetetrahydrofolate (mTHF) as the methyl donor and reductant in the reaction, yielding dihydrofolate (DHF) as a by-product. This enzymatic reaction provides an intracellular de novo source of dTMP, an essential precursor for DNA biosynthesis.</text>
</comment>
<dbReference type="KEGG" id="zmp:Zymop_1366"/>
<protein>
    <recommendedName>
        <fullName evidence="1 5">Thymidylate synthase</fullName>
        <shortName evidence="5">TS</shortName>
        <shortName evidence="5">TSase</shortName>
        <ecNumber evidence="1 5">2.1.1.45</ecNumber>
    </recommendedName>
</protein>
<dbReference type="GO" id="GO:0006235">
    <property type="term" value="P:dTTP biosynthetic process"/>
    <property type="evidence" value="ECO:0007669"/>
    <property type="project" value="UniProtKB-UniRule"/>
</dbReference>
<comment type="pathway">
    <text evidence="5">Pyrimidine metabolism; dTTP biosynthesis.</text>
</comment>
<evidence type="ECO:0000256" key="4">
    <source>
        <dbReference type="ARBA" id="ARBA00022727"/>
    </source>
</evidence>
<dbReference type="HAMAP" id="MF_00008">
    <property type="entry name" value="Thymidy_synth_bact"/>
    <property type="match status" value="1"/>
</dbReference>
<feature type="binding site" description="in other chain" evidence="5">
    <location>
        <begin position="239"/>
        <end position="241"/>
    </location>
    <ligand>
        <name>dUMP</name>
        <dbReference type="ChEBI" id="CHEBI:246422"/>
        <note>ligand shared between dimeric partners</note>
    </ligand>
</feature>
<evidence type="ECO:0000259" key="7">
    <source>
        <dbReference type="Pfam" id="PF00303"/>
    </source>
</evidence>
<dbReference type="EC" id="2.1.1.45" evidence="1 5"/>
<evidence type="ECO:0000256" key="1">
    <source>
        <dbReference type="ARBA" id="ARBA00011947"/>
    </source>
</evidence>
<dbReference type="CDD" id="cd00351">
    <property type="entry name" value="TS_Pyrimidine_HMase"/>
    <property type="match status" value="1"/>
</dbReference>
<evidence type="ECO:0000256" key="3">
    <source>
        <dbReference type="ARBA" id="ARBA00022679"/>
    </source>
</evidence>
<comment type="catalytic activity">
    <reaction evidence="5">
        <text>dUMP + (6R)-5,10-methylene-5,6,7,8-tetrahydrofolate = 7,8-dihydrofolate + dTMP</text>
        <dbReference type="Rhea" id="RHEA:12104"/>
        <dbReference type="ChEBI" id="CHEBI:15636"/>
        <dbReference type="ChEBI" id="CHEBI:57451"/>
        <dbReference type="ChEBI" id="CHEBI:63528"/>
        <dbReference type="ChEBI" id="CHEBI:246422"/>
        <dbReference type="EC" id="2.1.1.45"/>
    </reaction>
</comment>
<feature type="active site" description="Nucleophile" evidence="5">
    <location>
        <position position="177"/>
    </location>
</feature>
<dbReference type="InterPro" id="IPR023451">
    <property type="entry name" value="Thymidate_synth/dCMP_Mease_dom"/>
</dbReference>
<dbReference type="InterPro" id="IPR045097">
    <property type="entry name" value="Thymidate_synth/dCMP_Mease"/>
</dbReference>
<dbReference type="GO" id="GO:0006231">
    <property type="term" value="P:dTMP biosynthetic process"/>
    <property type="evidence" value="ECO:0007669"/>
    <property type="project" value="UniProtKB-UniRule"/>
</dbReference>
<keyword evidence="2 5" id="KW-0489">Methyltransferase</keyword>
<organism evidence="8 9">
    <name type="scientific">Zymomonas mobilis subsp. pomaceae (strain ATCC 29192 / DSM 22645 / JCM 10191 / CCUG 17912 / NBRC 13757 / NCIMB 11200 / NRRL B-4491 / Barker I)</name>
    <dbReference type="NCBI Taxonomy" id="579138"/>
    <lineage>
        <taxon>Bacteria</taxon>
        <taxon>Pseudomonadati</taxon>
        <taxon>Pseudomonadota</taxon>
        <taxon>Alphaproteobacteria</taxon>
        <taxon>Sphingomonadales</taxon>
        <taxon>Zymomonadaceae</taxon>
        <taxon>Zymomonas</taxon>
    </lineage>
</organism>
<feature type="binding site" description="in other chain" evidence="5">
    <location>
        <begin position="198"/>
        <end position="201"/>
    </location>
    <ligand>
        <name>dUMP</name>
        <dbReference type="ChEBI" id="CHEBI:246422"/>
        <note>ligand shared between dimeric partners</note>
    </ligand>
</feature>
<comment type="similarity">
    <text evidence="5">Belongs to the thymidylate synthase family. Bacterial-type ThyA subfamily.</text>
</comment>
<comment type="caution">
    <text evidence="5">Lacks conserved residue(s) required for the propagation of feature annotation.</text>
</comment>
<dbReference type="AlphaFoldDB" id="F8EV38"/>
<dbReference type="InterPro" id="IPR020940">
    <property type="entry name" value="Thymidylate_synthase_AS"/>
</dbReference>
<proteinExistence type="inferred from homology"/>
<dbReference type="NCBIfam" id="NF002497">
    <property type="entry name" value="PRK01827.1-3"/>
    <property type="match status" value="1"/>
</dbReference>
<feature type="binding site" evidence="5">
    <location>
        <begin position="157"/>
        <end position="158"/>
    </location>
    <ligand>
        <name>dUMP</name>
        <dbReference type="ChEBI" id="CHEBI:246422"/>
        <note>ligand shared between dimeric partners</note>
    </ligand>
</feature>
<feature type="binding site" description="in other chain" evidence="5">
    <location>
        <position position="23"/>
    </location>
    <ligand>
        <name>dUMP</name>
        <dbReference type="ChEBI" id="CHEBI:246422"/>
        <note>ligand shared between dimeric partners</note>
    </ligand>
</feature>
<comment type="subunit">
    <text evidence="5">Homodimer.</text>
</comment>
<gene>
    <name evidence="5" type="primary">thyA</name>
    <name evidence="8" type="ordered locus">Zymop_1366</name>
</gene>
<evidence type="ECO:0000256" key="6">
    <source>
        <dbReference type="PROSITE-ProRule" id="PRU10016"/>
    </source>
</evidence>
<dbReference type="SUPFAM" id="SSF55831">
    <property type="entry name" value="Thymidylate synthase/dCMP hydroxymethylase"/>
    <property type="match status" value="1"/>
</dbReference>
<dbReference type="PROSITE" id="PS00091">
    <property type="entry name" value="THYMIDYLATE_SYNTHASE"/>
    <property type="match status" value="1"/>
</dbReference>
<dbReference type="RefSeq" id="WP_013934645.1">
    <property type="nucleotide sequence ID" value="NC_015709.1"/>
</dbReference>
<feature type="binding site" evidence="5">
    <location>
        <position position="201"/>
    </location>
    <ligand>
        <name>(6R)-5,10-methylene-5,6,7,8-tetrahydrofolate</name>
        <dbReference type="ChEBI" id="CHEBI:15636"/>
    </ligand>
</feature>
<dbReference type="PANTHER" id="PTHR11548">
    <property type="entry name" value="THYMIDYLATE SYNTHASE 1"/>
    <property type="match status" value="1"/>
</dbReference>
<dbReference type="GO" id="GO:0032259">
    <property type="term" value="P:methylation"/>
    <property type="evidence" value="ECO:0007669"/>
    <property type="project" value="UniProtKB-KW"/>
</dbReference>
<dbReference type="Pfam" id="PF00303">
    <property type="entry name" value="Thymidylat_synt"/>
    <property type="match status" value="1"/>
</dbReference>
<dbReference type="Proteomes" id="UP000000491">
    <property type="component" value="Chromosome"/>
</dbReference>
<dbReference type="Gene3D" id="3.30.572.10">
    <property type="entry name" value="Thymidylate synthase/dCMP hydroxymethylase domain"/>
    <property type="match status" value="1"/>
</dbReference>
<comment type="subcellular location">
    <subcellularLocation>
        <location evidence="5">Cytoplasm</location>
    </subcellularLocation>
</comment>
<name>F8EV38_ZYMMT</name>
<dbReference type="GO" id="GO:0004799">
    <property type="term" value="F:thymidylate synthase activity"/>
    <property type="evidence" value="ECO:0007669"/>
    <property type="project" value="UniProtKB-UniRule"/>
</dbReference>